<evidence type="ECO:0000256" key="5">
    <source>
        <dbReference type="ARBA" id="ARBA00023163"/>
    </source>
</evidence>
<evidence type="ECO:0000313" key="10">
    <source>
        <dbReference type="Proteomes" id="UP000044841"/>
    </source>
</evidence>
<keyword evidence="3" id="KW-0805">Transcription regulation</keyword>
<dbReference type="SUPFAM" id="SSF57959">
    <property type="entry name" value="Leucine zipper domain"/>
    <property type="match status" value="1"/>
</dbReference>
<comment type="similarity">
    <text evidence="2">Belongs to the bZIP family.</text>
</comment>
<evidence type="ECO:0000259" key="8">
    <source>
        <dbReference type="PROSITE" id="PS50217"/>
    </source>
</evidence>
<dbReference type="EMBL" id="CYGV01001900">
    <property type="protein sequence ID" value="CUA77873.1"/>
    <property type="molecule type" value="Genomic_DNA"/>
</dbReference>
<evidence type="ECO:0000256" key="3">
    <source>
        <dbReference type="ARBA" id="ARBA00023015"/>
    </source>
</evidence>
<dbReference type="Gene3D" id="1.20.5.170">
    <property type="match status" value="1"/>
</dbReference>
<dbReference type="PROSITE" id="PS50217">
    <property type="entry name" value="BZIP"/>
    <property type="match status" value="1"/>
</dbReference>
<evidence type="ECO:0000256" key="1">
    <source>
        <dbReference type="ARBA" id="ARBA00004123"/>
    </source>
</evidence>
<keyword evidence="4" id="KW-0238">DNA-binding</keyword>
<keyword evidence="6" id="KW-0539">Nucleus</keyword>
<dbReference type="Proteomes" id="UP000044841">
    <property type="component" value="Unassembled WGS sequence"/>
</dbReference>
<feature type="domain" description="BZIP" evidence="8">
    <location>
        <begin position="195"/>
        <end position="238"/>
    </location>
</feature>
<gene>
    <name evidence="9" type="ORF">RSOLAG22IIIB_06846</name>
</gene>
<dbReference type="Pfam" id="PF00170">
    <property type="entry name" value="bZIP_1"/>
    <property type="match status" value="1"/>
</dbReference>
<feature type="compositionally biased region" description="Low complexity" evidence="7">
    <location>
        <begin position="144"/>
        <end position="175"/>
    </location>
</feature>
<evidence type="ECO:0000256" key="7">
    <source>
        <dbReference type="SAM" id="MobiDB-lite"/>
    </source>
</evidence>
<dbReference type="GO" id="GO:0005634">
    <property type="term" value="C:nucleus"/>
    <property type="evidence" value="ECO:0007669"/>
    <property type="project" value="UniProtKB-SubCell"/>
</dbReference>
<protein>
    <recommendedName>
        <fullName evidence="8">BZIP domain-containing protein</fullName>
    </recommendedName>
</protein>
<dbReference type="SMART" id="SM00338">
    <property type="entry name" value="BRLZ"/>
    <property type="match status" value="1"/>
</dbReference>
<dbReference type="CDD" id="cd14812">
    <property type="entry name" value="bZIP_u3"/>
    <property type="match status" value="1"/>
</dbReference>
<comment type="subcellular location">
    <subcellularLocation>
        <location evidence="1">Nucleus</location>
    </subcellularLocation>
</comment>
<evidence type="ECO:0000256" key="2">
    <source>
        <dbReference type="ARBA" id="ARBA00007163"/>
    </source>
</evidence>
<dbReference type="AlphaFoldDB" id="A0A0K6GGY1"/>
<keyword evidence="5" id="KW-0804">Transcription</keyword>
<name>A0A0K6GGY1_9AGAM</name>
<feature type="compositionally biased region" description="Low complexity" evidence="7">
    <location>
        <begin position="454"/>
        <end position="479"/>
    </location>
</feature>
<reference evidence="9 10" key="1">
    <citation type="submission" date="2015-07" db="EMBL/GenBank/DDBJ databases">
        <authorList>
            <person name="Noorani M."/>
        </authorList>
    </citation>
    <scope>NUCLEOTIDE SEQUENCE [LARGE SCALE GENOMIC DNA]</scope>
    <source>
        <strain evidence="9">BBA 69670</strain>
    </source>
</reference>
<dbReference type="InterPro" id="IPR004827">
    <property type="entry name" value="bZIP"/>
</dbReference>
<feature type="region of interest" description="Disordered" evidence="7">
    <location>
        <begin position="134"/>
        <end position="192"/>
    </location>
</feature>
<evidence type="ECO:0000256" key="6">
    <source>
        <dbReference type="ARBA" id="ARBA00023242"/>
    </source>
</evidence>
<organism evidence="9 10">
    <name type="scientific">Rhizoctonia solani</name>
    <dbReference type="NCBI Taxonomy" id="456999"/>
    <lineage>
        <taxon>Eukaryota</taxon>
        <taxon>Fungi</taxon>
        <taxon>Dikarya</taxon>
        <taxon>Basidiomycota</taxon>
        <taxon>Agaricomycotina</taxon>
        <taxon>Agaricomycetes</taxon>
        <taxon>Cantharellales</taxon>
        <taxon>Ceratobasidiaceae</taxon>
        <taxon>Rhizoctonia</taxon>
    </lineage>
</organism>
<proteinExistence type="inferred from homology"/>
<dbReference type="GO" id="GO:0003700">
    <property type="term" value="F:DNA-binding transcription factor activity"/>
    <property type="evidence" value="ECO:0007669"/>
    <property type="project" value="InterPro"/>
</dbReference>
<feature type="region of interest" description="Disordered" evidence="7">
    <location>
        <begin position="511"/>
        <end position="549"/>
    </location>
</feature>
<feature type="region of interest" description="Disordered" evidence="7">
    <location>
        <begin position="454"/>
        <end position="482"/>
    </location>
</feature>
<feature type="compositionally biased region" description="Polar residues" evidence="7">
    <location>
        <begin position="534"/>
        <end position="549"/>
    </location>
</feature>
<dbReference type="GO" id="GO:0003677">
    <property type="term" value="F:DNA binding"/>
    <property type="evidence" value="ECO:0007669"/>
    <property type="project" value="UniProtKB-KW"/>
</dbReference>
<evidence type="ECO:0000256" key="4">
    <source>
        <dbReference type="ARBA" id="ARBA00023125"/>
    </source>
</evidence>
<feature type="region of interest" description="Disordered" evidence="7">
    <location>
        <begin position="235"/>
        <end position="259"/>
    </location>
</feature>
<sequence length="549" mass="59468">MAHLGLPTPYYENHEQLLQAFNERFNAWNPIPQPPMQHQFTFPSAEQFAAAIQQGPMQFKMPSPPISPSLPGSAYPIDMQPNFVSMEHVAPPRNDTVFGWNSVSVSQAGSLDLDIGVKPAEPTLSAVLRSRSCLKRPASPSPTPSLSSSTSSTSPAPMQPEVAAAAPMAAPTSAPKRARTQISSKDFVPPDVTGLSKREARLVKNRAAAFLSRQRKREEFEELEKHCQELEREVARLKAGQSQSPSKKLKSDGSEPSQDALAELAQLRESNTQLAAQNAQLSSQNAKLTAENARLVQGQICPKIEDEESSLLLSEPSNRREKESKEKHGTGSVALMVLMISLSLLGKPLASGMSNARARTAPMSLHTPSAPQPSTFDYVLPRTNPDYEWLTSPADLDHDDFASIPPVPLSTSPTTRTLTVQGLETLDIPTDIRDFNFAMDVDERDARNVVLAVSNTHSSSSSSSGMSTLSSPSSASMDSVWPEPNVESTMTMLGGDYMSYDYDSDIFASVSAAPKQPPPISGTRRMTVAVVPPSQDSSGRWSVQVKESL</sequence>
<dbReference type="PANTHER" id="PTHR47416">
    <property type="entry name" value="BASIC-LEUCINE ZIPPER TRANSCRIPTION FACTOR F-RELATED"/>
    <property type="match status" value="1"/>
</dbReference>
<accession>A0A0K6GGY1</accession>
<dbReference type="PANTHER" id="PTHR47416:SF8">
    <property type="entry name" value="BASIC-LEUCINE ZIPPER TRANSCRIPTION FACTOR E-RELATED"/>
    <property type="match status" value="1"/>
</dbReference>
<keyword evidence="10" id="KW-1185">Reference proteome</keyword>
<evidence type="ECO:0000313" key="9">
    <source>
        <dbReference type="EMBL" id="CUA77873.1"/>
    </source>
</evidence>
<dbReference type="InterPro" id="IPR046347">
    <property type="entry name" value="bZIP_sf"/>
</dbReference>